<organism evidence="3 4">
    <name type="scientific">Ilyodon furcidens</name>
    <name type="common">goldbreast splitfin</name>
    <dbReference type="NCBI Taxonomy" id="33524"/>
    <lineage>
        <taxon>Eukaryota</taxon>
        <taxon>Metazoa</taxon>
        <taxon>Chordata</taxon>
        <taxon>Craniata</taxon>
        <taxon>Vertebrata</taxon>
        <taxon>Euteleostomi</taxon>
        <taxon>Actinopterygii</taxon>
        <taxon>Neopterygii</taxon>
        <taxon>Teleostei</taxon>
        <taxon>Neoteleostei</taxon>
        <taxon>Acanthomorphata</taxon>
        <taxon>Ovalentaria</taxon>
        <taxon>Atherinomorphae</taxon>
        <taxon>Cyprinodontiformes</taxon>
        <taxon>Goodeidae</taxon>
        <taxon>Ilyodon</taxon>
    </lineage>
</organism>
<dbReference type="EMBL" id="JAHRIQ010069567">
    <property type="protein sequence ID" value="MEQ2242865.1"/>
    <property type="molecule type" value="Genomic_DNA"/>
</dbReference>
<evidence type="ECO:0000256" key="1">
    <source>
        <dbReference type="SAM" id="Coils"/>
    </source>
</evidence>
<evidence type="ECO:0000313" key="4">
    <source>
        <dbReference type="Proteomes" id="UP001482620"/>
    </source>
</evidence>
<comment type="caution">
    <text evidence="3">The sequence shown here is derived from an EMBL/GenBank/DDBJ whole genome shotgun (WGS) entry which is preliminary data.</text>
</comment>
<accession>A0ABV0UCE3</accession>
<feature type="non-terminal residue" evidence="3">
    <location>
        <position position="1"/>
    </location>
</feature>
<protein>
    <submittedName>
        <fullName evidence="3">Uncharacterized protein</fullName>
    </submittedName>
</protein>
<keyword evidence="4" id="KW-1185">Reference proteome</keyword>
<proteinExistence type="predicted"/>
<evidence type="ECO:0000256" key="2">
    <source>
        <dbReference type="SAM" id="MobiDB-lite"/>
    </source>
</evidence>
<keyword evidence="1" id="KW-0175">Coiled coil</keyword>
<feature type="compositionally biased region" description="Polar residues" evidence="2">
    <location>
        <begin position="82"/>
        <end position="93"/>
    </location>
</feature>
<sequence length="193" mass="21668">LVNFIKYPTTVALISDVLCQLPLLYQQKSQLEAKRYFQLQTDHQMTLQRENAAKLELSKAEESMEKAEAKLVDLKADELKKASSQKQEQTPTFQVPDLHFHSQQLQQPQQGADSDSRHPAPRSESPLPKFSQSVQLTSTDLNRSVGSQMVSSGVLPNPIAVNNHQDDQVPDSACTSGPIRWEEHPSDRHPSPF</sequence>
<feature type="region of interest" description="Disordered" evidence="2">
    <location>
        <begin position="82"/>
        <end position="193"/>
    </location>
</feature>
<name>A0ABV0UCE3_9TELE</name>
<feature type="coiled-coil region" evidence="1">
    <location>
        <begin position="50"/>
        <end position="77"/>
    </location>
</feature>
<evidence type="ECO:0000313" key="3">
    <source>
        <dbReference type="EMBL" id="MEQ2242865.1"/>
    </source>
</evidence>
<reference evidence="3 4" key="1">
    <citation type="submission" date="2021-06" db="EMBL/GenBank/DDBJ databases">
        <authorList>
            <person name="Palmer J.M."/>
        </authorList>
    </citation>
    <scope>NUCLEOTIDE SEQUENCE [LARGE SCALE GENOMIC DNA]</scope>
    <source>
        <strain evidence="4">if_2019</strain>
        <tissue evidence="3">Muscle</tissue>
    </source>
</reference>
<feature type="compositionally biased region" description="Basic and acidic residues" evidence="2">
    <location>
        <begin position="180"/>
        <end position="193"/>
    </location>
</feature>
<feature type="compositionally biased region" description="Polar residues" evidence="2">
    <location>
        <begin position="130"/>
        <end position="151"/>
    </location>
</feature>
<gene>
    <name evidence="3" type="ORF">ILYODFUR_001272</name>
</gene>
<dbReference type="Proteomes" id="UP001482620">
    <property type="component" value="Unassembled WGS sequence"/>
</dbReference>